<dbReference type="GO" id="GO:0000976">
    <property type="term" value="F:transcription cis-regulatory region binding"/>
    <property type="evidence" value="ECO:0007669"/>
    <property type="project" value="TreeGrafter"/>
</dbReference>
<dbReference type="InterPro" id="IPR010982">
    <property type="entry name" value="Lambda_DNA-bd_dom_sf"/>
</dbReference>
<keyword evidence="3" id="KW-0804">Transcription</keyword>
<comment type="caution">
    <text evidence="5">The sequence shown here is derived from an EMBL/GenBank/DDBJ whole genome shotgun (WGS) entry which is preliminary data.</text>
</comment>
<evidence type="ECO:0000256" key="2">
    <source>
        <dbReference type="ARBA" id="ARBA00023125"/>
    </source>
</evidence>
<sequence length="326" mass="37336">MDIFDVAKACNVSKSTVSRILNNHPYVNEEKRKRVLQYIEENNYVPNNIATYFRNRTTKSIGISIPYIDHPFFSKVSYELTKNFYEDGYKSFIHQTFCSPNKEEEVLISLKKNEIDAVILCSVENQVDIIEEYSKYGLIISSNDTNQTKSISNFHFDEFNIGKDATEYLIKKGINNIAICIDNPFNGAQKLRLEGYKEALLENKINFKEEYIFSSAFTIDDGIKIGMKIRESHKEIQGIYTGNDYVSAGIFRVLGNEVFLIGTDNHDICKILTPQLSSVSLPIERMAKDISSHVIKQLSLNEKEVIDKLYSYRIISDSVAITSKYS</sequence>
<gene>
    <name evidence="5" type="ORF">BU638_05605</name>
</gene>
<accession>A0AAX0ZFA1</accession>
<dbReference type="SUPFAM" id="SSF53822">
    <property type="entry name" value="Periplasmic binding protein-like I"/>
    <property type="match status" value="1"/>
</dbReference>
<dbReference type="Pfam" id="PF00356">
    <property type="entry name" value="LacI"/>
    <property type="match status" value="1"/>
</dbReference>
<dbReference type="GO" id="GO:0003700">
    <property type="term" value="F:DNA-binding transcription factor activity"/>
    <property type="evidence" value="ECO:0007669"/>
    <property type="project" value="TreeGrafter"/>
</dbReference>
<dbReference type="AlphaFoldDB" id="A0AAX0ZFA1"/>
<dbReference type="Gene3D" id="3.40.50.2300">
    <property type="match status" value="2"/>
</dbReference>
<name>A0AAX0ZFA1_STACR</name>
<protein>
    <submittedName>
        <fullName evidence="5">LacI family transcriptional regulator</fullName>
    </submittedName>
</protein>
<evidence type="ECO:0000313" key="6">
    <source>
        <dbReference type="Proteomes" id="UP000242144"/>
    </source>
</evidence>
<keyword evidence="2" id="KW-0238">DNA-binding</keyword>
<reference evidence="5 6" key="1">
    <citation type="journal article" date="2016" name="Front. Microbiol.">
        <title>Comprehensive Phylogenetic Analysis of Bovine Non-aureus Staphylococci Species Based on Whole-Genome Sequencing.</title>
        <authorList>
            <person name="Naushad S."/>
            <person name="Barkema H.W."/>
            <person name="Luby C."/>
            <person name="Condas L.A."/>
            <person name="Nobrega D.B."/>
            <person name="Carson D.A."/>
            <person name="De Buck J."/>
        </authorList>
    </citation>
    <scope>NUCLEOTIDE SEQUENCE [LARGE SCALE GENOMIC DNA]</scope>
    <source>
        <strain evidence="5 6">SNUC 105</strain>
    </source>
</reference>
<evidence type="ECO:0000259" key="4">
    <source>
        <dbReference type="PROSITE" id="PS50932"/>
    </source>
</evidence>
<evidence type="ECO:0000313" key="5">
    <source>
        <dbReference type="EMBL" id="PTG27539.1"/>
    </source>
</evidence>
<dbReference type="PROSITE" id="PS50932">
    <property type="entry name" value="HTH_LACI_2"/>
    <property type="match status" value="1"/>
</dbReference>
<feature type="domain" description="HTH lacI-type" evidence="4">
    <location>
        <begin position="1"/>
        <end position="55"/>
    </location>
</feature>
<dbReference type="PANTHER" id="PTHR30146:SF136">
    <property type="entry name" value="NTD BIOSYNTHESIS OPERON REGULATOR NTDR"/>
    <property type="match status" value="1"/>
</dbReference>
<dbReference type="EMBL" id="PZCM01000005">
    <property type="protein sequence ID" value="PTG27539.1"/>
    <property type="molecule type" value="Genomic_DNA"/>
</dbReference>
<dbReference type="RefSeq" id="WP_037572892.1">
    <property type="nucleotide sequence ID" value="NZ_BMDK01000001.1"/>
</dbReference>
<evidence type="ECO:0000256" key="3">
    <source>
        <dbReference type="ARBA" id="ARBA00023163"/>
    </source>
</evidence>
<dbReference type="CDD" id="cd01392">
    <property type="entry name" value="HTH_LacI"/>
    <property type="match status" value="1"/>
</dbReference>
<proteinExistence type="predicted"/>
<dbReference type="PANTHER" id="PTHR30146">
    <property type="entry name" value="LACI-RELATED TRANSCRIPTIONAL REPRESSOR"/>
    <property type="match status" value="1"/>
</dbReference>
<dbReference type="InterPro" id="IPR028082">
    <property type="entry name" value="Peripla_BP_I"/>
</dbReference>
<evidence type="ECO:0000256" key="1">
    <source>
        <dbReference type="ARBA" id="ARBA00023015"/>
    </source>
</evidence>
<dbReference type="InterPro" id="IPR001761">
    <property type="entry name" value="Peripla_BP/Lac1_sug-bd_dom"/>
</dbReference>
<dbReference type="Proteomes" id="UP000242144">
    <property type="component" value="Unassembled WGS sequence"/>
</dbReference>
<keyword evidence="1" id="KW-0805">Transcription regulation</keyword>
<organism evidence="5 6">
    <name type="scientific">Staphylococcus chromogenes</name>
    <name type="common">Staphylococcus hyicus subsp. chromogenes</name>
    <dbReference type="NCBI Taxonomy" id="46126"/>
    <lineage>
        <taxon>Bacteria</taxon>
        <taxon>Bacillati</taxon>
        <taxon>Bacillota</taxon>
        <taxon>Bacilli</taxon>
        <taxon>Bacillales</taxon>
        <taxon>Staphylococcaceae</taxon>
        <taxon>Staphylococcus</taxon>
    </lineage>
</organism>
<dbReference type="SUPFAM" id="SSF47413">
    <property type="entry name" value="lambda repressor-like DNA-binding domains"/>
    <property type="match status" value="1"/>
</dbReference>
<dbReference type="Pfam" id="PF00532">
    <property type="entry name" value="Peripla_BP_1"/>
    <property type="match status" value="1"/>
</dbReference>
<dbReference type="InterPro" id="IPR000843">
    <property type="entry name" value="HTH_LacI"/>
</dbReference>
<dbReference type="SMART" id="SM00354">
    <property type="entry name" value="HTH_LACI"/>
    <property type="match status" value="1"/>
</dbReference>
<dbReference type="Gene3D" id="1.10.260.40">
    <property type="entry name" value="lambda repressor-like DNA-binding domains"/>
    <property type="match status" value="1"/>
</dbReference>